<keyword evidence="6" id="KW-1185">Reference proteome</keyword>
<comment type="caution">
    <text evidence="5">The sequence shown here is derived from an EMBL/GenBank/DDBJ whole genome shotgun (WGS) entry which is preliminary data.</text>
</comment>
<evidence type="ECO:0000256" key="1">
    <source>
        <dbReference type="ARBA" id="ARBA00010923"/>
    </source>
</evidence>
<keyword evidence="5" id="KW-0378">Hydrolase</keyword>
<dbReference type="PANTHER" id="PTHR30408">
    <property type="entry name" value="TYPE-1 RESTRICTION ENZYME ECOKI SPECIFICITY PROTEIN"/>
    <property type="match status" value="1"/>
</dbReference>
<keyword evidence="2" id="KW-0680">Restriction system</keyword>
<feature type="domain" description="Type I restriction modification DNA specificity" evidence="4">
    <location>
        <begin position="261"/>
        <end position="390"/>
    </location>
</feature>
<evidence type="ECO:0000259" key="4">
    <source>
        <dbReference type="Pfam" id="PF01420"/>
    </source>
</evidence>
<comment type="similarity">
    <text evidence="1">Belongs to the type-I restriction system S methylase family.</text>
</comment>
<keyword evidence="5" id="KW-0540">Nuclease</keyword>
<evidence type="ECO:0000256" key="3">
    <source>
        <dbReference type="ARBA" id="ARBA00023125"/>
    </source>
</evidence>
<sequence>MSDALGALPQSWDATRLDRVATVNARIGWKALTAAEYQPDGYAFLATPNIKSSEIDFANVNYISEFRFNESPELKLQAGDVLLAKDGSTLGIVNIVRRVPRPATVNGSIAVLRSFGMEPRFLRYVIQSTFIQGHIGAVKDGMGVPHLFQRDIKRFPLPSPPLAEQHRIADFLDAETARLDQLVELRSRTLALLVEQTVSRMDVAVRGGAVHGEKRPSEYEPLGQVPSSWRQGRLRSVDCDVQTGPFGSQLHAEDYVDNAWPIVNPANITPAGLVADSQVTVSDEVRARLDRHILRTGDVIFGRRGELGRAGIVTENEEGWVCGTGSLRVRFAEGSFHPAYLRRYLSIPAVRHYFQLEAIGSTMPNLNSGILLNMPLLLPKLSEQAEIASQCNEIERQATQHRLLVERQVQLLRERSRSLVTAAVTGQFDVSTASGRNVTDGVPA</sequence>
<protein>
    <submittedName>
        <fullName evidence="5">Restriction endonuclease subunit S</fullName>
    </submittedName>
</protein>
<keyword evidence="5" id="KW-0255">Endonuclease</keyword>
<evidence type="ECO:0000313" key="6">
    <source>
        <dbReference type="Proteomes" id="UP000317378"/>
    </source>
</evidence>
<dbReference type="OrthoDB" id="3197085at2"/>
<reference evidence="5 6" key="1">
    <citation type="submission" date="2019-06" db="EMBL/GenBank/DDBJ databases">
        <title>Streptomyces sporangiiformans sp. nov., a novel actinomycete isolated from soil in Mount Song.</title>
        <authorList>
            <person name="Han L."/>
        </authorList>
    </citation>
    <scope>NUCLEOTIDE SEQUENCE [LARGE SCALE GENOMIC DNA]</scope>
    <source>
        <strain evidence="5 6">NEAU-SSA 1</strain>
    </source>
</reference>
<dbReference type="EMBL" id="VCHX02000026">
    <property type="protein sequence ID" value="TPQ23988.1"/>
    <property type="molecule type" value="Genomic_DNA"/>
</dbReference>
<dbReference type="Gene3D" id="3.90.220.20">
    <property type="entry name" value="DNA methylase specificity domains"/>
    <property type="match status" value="2"/>
</dbReference>
<dbReference type="InterPro" id="IPR052021">
    <property type="entry name" value="Type-I_RS_S_subunit"/>
</dbReference>
<proteinExistence type="inferred from homology"/>
<dbReference type="Proteomes" id="UP000317378">
    <property type="component" value="Unassembled WGS sequence"/>
</dbReference>
<gene>
    <name evidence="5" type="ORF">FGD71_001065</name>
</gene>
<dbReference type="GO" id="GO:0009307">
    <property type="term" value="P:DNA restriction-modification system"/>
    <property type="evidence" value="ECO:0007669"/>
    <property type="project" value="UniProtKB-KW"/>
</dbReference>
<dbReference type="InterPro" id="IPR044946">
    <property type="entry name" value="Restrct_endonuc_typeI_TRD_sf"/>
</dbReference>
<evidence type="ECO:0000256" key="2">
    <source>
        <dbReference type="ARBA" id="ARBA00022747"/>
    </source>
</evidence>
<accession>A0A505DRT0</accession>
<keyword evidence="3" id="KW-0238">DNA-binding</keyword>
<name>A0A505DRT0_9ACTN</name>
<dbReference type="SUPFAM" id="SSF116734">
    <property type="entry name" value="DNA methylase specificity domain"/>
    <property type="match status" value="2"/>
</dbReference>
<dbReference type="InterPro" id="IPR000055">
    <property type="entry name" value="Restrct_endonuc_typeI_TRD"/>
</dbReference>
<dbReference type="GO" id="GO:0003677">
    <property type="term" value="F:DNA binding"/>
    <property type="evidence" value="ECO:0007669"/>
    <property type="project" value="UniProtKB-KW"/>
</dbReference>
<dbReference type="PANTHER" id="PTHR30408:SF12">
    <property type="entry name" value="TYPE I RESTRICTION ENZYME MJAVIII SPECIFICITY SUBUNIT"/>
    <property type="match status" value="1"/>
</dbReference>
<dbReference type="AlphaFoldDB" id="A0A505DRT0"/>
<evidence type="ECO:0000313" key="5">
    <source>
        <dbReference type="EMBL" id="TPQ23988.1"/>
    </source>
</evidence>
<dbReference type="Pfam" id="PF01420">
    <property type="entry name" value="Methylase_S"/>
    <property type="match status" value="2"/>
</dbReference>
<feature type="domain" description="Type I restriction modification DNA specificity" evidence="4">
    <location>
        <begin position="11"/>
        <end position="177"/>
    </location>
</feature>
<organism evidence="5 6">
    <name type="scientific">Streptomyces sporangiiformans</name>
    <dbReference type="NCBI Taxonomy" id="2315329"/>
    <lineage>
        <taxon>Bacteria</taxon>
        <taxon>Bacillati</taxon>
        <taxon>Actinomycetota</taxon>
        <taxon>Actinomycetes</taxon>
        <taxon>Kitasatosporales</taxon>
        <taxon>Streptomycetaceae</taxon>
        <taxon>Streptomyces</taxon>
    </lineage>
</organism>
<dbReference type="RefSeq" id="WP_119098441.1">
    <property type="nucleotide sequence ID" value="NZ_QXMJ01000026.1"/>
</dbReference>
<dbReference type="GO" id="GO:0004519">
    <property type="term" value="F:endonuclease activity"/>
    <property type="evidence" value="ECO:0007669"/>
    <property type="project" value="UniProtKB-KW"/>
</dbReference>